<name>A0ABQ8S723_PERAM</name>
<organism evidence="3 4">
    <name type="scientific">Periplaneta americana</name>
    <name type="common">American cockroach</name>
    <name type="synonym">Blatta americana</name>
    <dbReference type="NCBI Taxonomy" id="6978"/>
    <lineage>
        <taxon>Eukaryota</taxon>
        <taxon>Metazoa</taxon>
        <taxon>Ecdysozoa</taxon>
        <taxon>Arthropoda</taxon>
        <taxon>Hexapoda</taxon>
        <taxon>Insecta</taxon>
        <taxon>Pterygota</taxon>
        <taxon>Neoptera</taxon>
        <taxon>Polyneoptera</taxon>
        <taxon>Dictyoptera</taxon>
        <taxon>Blattodea</taxon>
        <taxon>Blattoidea</taxon>
        <taxon>Blattidae</taxon>
        <taxon>Blattinae</taxon>
        <taxon>Periplaneta</taxon>
    </lineage>
</organism>
<dbReference type="Pfam" id="PF00078">
    <property type="entry name" value="RVT_1"/>
    <property type="match status" value="1"/>
</dbReference>
<evidence type="ECO:0000313" key="3">
    <source>
        <dbReference type="EMBL" id="KAJ4429743.1"/>
    </source>
</evidence>
<dbReference type="InterPro" id="IPR000477">
    <property type="entry name" value="RT_dom"/>
</dbReference>
<feature type="domain" description="Reverse transcriptase" evidence="2">
    <location>
        <begin position="1"/>
        <end position="108"/>
    </location>
</feature>
<dbReference type="PANTHER" id="PTHR46114:SF1">
    <property type="entry name" value="ZAD DOMAIN-CONTAINING PROTEIN"/>
    <property type="match status" value="1"/>
</dbReference>
<feature type="region of interest" description="Disordered" evidence="1">
    <location>
        <begin position="296"/>
        <end position="321"/>
    </location>
</feature>
<evidence type="ECO:0000256" key="1">
    <source>
        <dbReference type="SAM" id="MobiDB-lite"/>
    </source>
</evidence>
<evidence type="ECO:0000313" key="4">
    <source>
        <dbReference type="Proteomes" id="UP001148838"/>
    </source>
</evidence>
<reference evidence="3 4" key="1">
    <citation type="journal article" date="2022" name="Allergy">
        <title>Genome assembly and annotation of Periplaneta americana reveal a comprehensive cockroach allergen profile.</title>
        <authorList>
            <person name="Wang L."/>
            <person name="Xiong Q."/>
            <person name="Saelim N."/>
            <person name="Wang L."/>
            <person name="Nong W."/>
            <person name="Wan A.T."/>
            <person name="Shi M."/>
            <person name="Liu X."/>
            <person name="Cao Q."/>
            <person name="Hui J.H.L."/>
            <person name="Sookrung N."/>
            <person name="Leung T.F."/>
            <person name="Tungtrongchitr A."/>
            <person name="Tsui S.K.W."/>
        </authorList>
    </citation>
    <scope>NUCLEOTIDE SEQUENCE [LARGE SCALE GENOMIC DNA]</scope>
    <source>
        <strain evidence="3">PWHHKU_190912</strain>
    </source>
</reference>
<evidence type="ECO:0000259" key="2">
    <source>
        <dbReference type="PROSITE" id="PS50878"/>
    </source>
</evidence>
<protein>
    <recommendedName>
        <fullName evidence="2">Reverse transcriptase domain-containing protein</fullName>
    </recommendedName>
</protein>
<sequence>MTIVNPMMTEYAIRKVQDNRQGLELNGLHQLLVYADDVNMLGENPQTIRENAEILVEGSKATGLEVNPEKTKYMIMSRDQNNIRNETIKIGDLSFEEVEKFKYLGATVTNINDTRTNLSNLVCAALSSTHLGSKISLKPGSHNALSEALEDPKKILLLPLHIKCGLMKNCQDIQQRKKSSCFPRELMNDAKFNDQRKYKESNVWLAMKSIIKNFLGYRRSSEYKYAVEELLRSYQALGAYEGDNAGEISPGSNTESYPAFSHIGFKENPGNNLKQVTCPDRESNPGHLVSRLDALTVTPQEPGGSLPPSHKPAIGPYPEQD</sequence>
<proteinExistence type="predicted"/>
<dbReference type="PROSITE" id="PS50878">
    <property type="entry name" value="RT_POL"/>
    <property type="match status" value="1"/>
</dbReference>
<dbReference type="Proteomes" id="UP001148838">
    <property type="component" value="Unassembled WGS sequence"/>
</dbReference>
<accession>A0ABQ8S723</accession>
<dbReference type="EMBL" id="JAJSOF020000033">
    <property type="protein sequence ID" value="KAJ4429743.1"/>
    <property type="molecule type" value="Genomic_DNA"/>
</dbReference>
<keyword evidence="4" id="KW-1185">Reference proteome</keyword>
<dbReference type="PANTHER" id="PTHR46114">
    <property type="entry name" value="APPLE DOMAIN-CONTAINING PROTEIN"/>
    <property type="match status" value="1"/>
</dbReference>
<gene>
    <name evidence="3" type="ORF">ANN_21947</name>
</gene>
<comment type="caution">
    <text evidence="3">The sequence shown here is derived from an EMBL/GenBank/DDBJ whole genome shotgun (WGS) entry which is preliminary data.</text>
</comment>